<name>A0ABD1BUA0_CARAN</name>
<dbReference type="Pfam" id="PF23468">
    <property type="entry name" value="ARC6"/>
    <property type="match status" value="1"/>
</dbReference>
<sequence length="798" mass="87916">MEALSHVGIGLSPFQLCRLPPATMLRRSHNTSTISSASKWADRLLSDFNFTTDSSTSSSVATATLISPPPSIDRPERHIPIPIDFYQVLGAQTHFLTDGIRRAFEARVSKPPQFGFSDEALISRRKILQAACETLSNPRSRREYNEGLLDDEEATVITDVPWEKVPGALCVLQEAGETEIVLRVGEALLKERLPKSFKQDVVLVMALAFVDISRDAMALEPPDFITGYEFVEEALKLLQEEGASSLAPDLRAQIDETLEEITPRYVLELLGLPLGDEYAAKRLNGLNGVRNILWSVGGGGASAVVGGLTREKFMNEAFLRMTAAEQVDLFVATPSNIPAESFEVYEVALALVAQAFIGKKPHLLQDADKQFQQLQQAKVMAMEIPAMLYDTRNNWEIDFGLERGLCALLIGKVDECRMWLGLDNEDSQYRNPAIVEFVLENSNRDDNHDLPGLCKLLETWLAGVVFPRFRDTKDKNFKLGDYYDDPMVLSYLERVEVVQGSPLAAAAAMARMGAEHVKASALQALQKVFPSRYADGISAEPMEAQENVFTVDPIGNKVGHDGETVVFIEEAERTSENFDTNDNAIRAGVSKSSVDAITVEKGSVADMVKDASVKILSAGVAIAMISLVSQKYMPHKSSSSIRRKDMASSMASDVTTIGSVKAEDSEALPRMDARTAESLVCKWQKIKSQAFGHDHRIELLPEVLDGRMLKIWTDKAAERAQLGLVYDYTLLKLSVDSVTVSADGTRALIEATLEESACLSDLVHPENNGTDVRTYTTRYEVLWSYSGWKITEGSVLAS</sequence>
<feature type="domain" description="Plastid division protein CDP1-like 1st alpha solenoid" evidence="3">
    <location>
        <begin position="159"/>
        <end position="303"/>
    </location>
</feature>
<dbReference type="SUPFAM" id="SSF46565">
    <property type="entry name" value="Chaperone J-domain"/>
    <property type="match status" value="1"/>
</dbReference>
<dbReference type="Proteomes" id="UP001558713">
    <property type="component" value="Unassembled WGS sequence"/>
</dbReference>
<dbReference type="Pfam" id="PF25515">
    <property type="entry name" value="Arm_PDR"/>
    <property type="match status" value="1"/>
</dbReference>
<evidence type="ECO:0000259" key="2">
    <source>
        <dbReference type="Pfam" id="PF23468"/>
    </source>
</evidence>
<evidence type="ECO:0000259" key="1">
    <source>
        <dbReference type="Pfam" id="PF13355"/>
    </source>
</evidence>
<organism evidence="4 5">
    <name type="scientific">Cardamine amara subsp. amara</name>
    <dbReference type="NCBI Taxonomy" id="228776"/>
    <lineage>
        <taxon>Eukaryota</taxon>
        <taxon>Viridiplantae</taxon>
        <taxon>Streptophyta</taxon>
        <taxon>Embryophyta</taxon>
        <taxon>Tracheophyta</taxon>
        <taxon>Spermatophyta</taxon>
        <taxon>Magnoliopsida</taxon>
        <taxon>eudicotyledons</taxon>
        <taxon>Gunneridae</taxon>
        <taxon>Pentapetalae</taxon>
        <taxon>rosids</taxon>
        <taxon>malvids</taxon>
        <taxon>Brassicales</taxon>
        <taxon>Brassicaceae</taxon>
        <taxon>Cardamineae</taxon>
        <taxon>Cardamine</taxon>
    </lineage>
</organism>
<dbReference type="Pfam" id="PF13355">
    <property type="entry name" value="ARC6-like_IMS"/>
    <property type="match status" value="1"/>
</dbReference>
<dbReference type="InterPro" id="IPR044685">
    <property type="entry name" value="CPD1-like"/>
</dbReference>
<evidence type="ECO:0000313" key="5">
    <source>
        <dbReference type="Proteomes" id="UP001558713"/>
    </source>
</evidence>
<dbReference type="PANTHER" id="PTHR33925">
    <property type="entry name" value="PLASTID DIVISION PROTEIN CDP1, CHLOROPLASTIC-RELATED"/>
    <property type="match status" value="1"/>
</dbReference>
<proteinExistence type="predicted"/>
<evidence type="ECO:0000313" key="4">
    <source>
        <dbReference type="EMBL" id="KAL1220681.1"/>
    </source>
</evidence>
<dbReference type="InterPro" id="IPR058032">
    <property type="entry name" value="CDP1-like_a_solenoid_1"/>
</dbReference>
<feature type="domain" description="Plastid division protein CDP1-like 2nd alpha solenoid" evidence="2">
    <location>
        <begin position="320"/>
        <end position="514"/>
    </location>
</feature>
<accession>A0ABD1BUA0</accession>
<protein>
    <submittedName>
        <fullName evidence="4">Protein ACCUMULATION AND REPLICATION OF CHLOROPLASTS 6</fullName>
    </submittedName>
</protein>
<gene>
    <name evidence="4" type="ORF">V5N11_007450</name>
</gene>
<dbReference type="InterPro" id="IPR025344">
    <property type="entry name" value="CDP1-like_IMS"/>
</dbReference>
<dbReference type="EMBL" id="JBANAX010000149">
    <property type="protein sequence ID" value="KAL1220681.1"/>
    <property type="molecule type" value="Genomic_DNA"/>
</dbReference>
<dbReference type="InterPro" id="IPR036869">
    <property type="entry name" value="J_dom_sf"/>
</dbReference>
<comment type="caution">
    <text evidence="4">The sequence shown here is derived from an EMBL/GenBank/DDBJ whole genome shotgun (WGS) entry which is preliminary data.</text>
</comment>
<keyword evidence="5" id="KW-1185">Reference proteome</keyword>
<dbReference type="InterPro" id="IPR057137">
    <property type="entry name" value="CDP1-like_a_solenoid_2"/>
</dbReference>
<dbReference type="AlphaFoldDB" id="A0ABD1BUA0"/>
<dbReference type="PANTHER" id="PTHR33925:SF1">
    <property type="entry name" value="PROTEIN ACCUMULATION AND REPLICATION OF CHLOROPLASTS 6, CHLOROPLASTIC"/>
    <property type="match status" value="1"/>
</dbReference>
<feature type="domain" description="Plastid division protein CDP1-like IMS" evidence="1">
    <location>
        <begin position="676"/>
        <end position="791"/>
    </location>
</feature>
<reference evidence="4 5" key="1">
    <citation type="submission" date="2024-04" db="EMBL/GenBank/DDBJ databases">
        <title>Genome assembly C_amara_ONT_v2.</title>
        <authorList>
            <person name="Yant L."/>
            <person name="Moore C."/>
            <person name="Slenker M."/>
        </authorList>
    </citation>
    <scope>NUCLEOTIDE SEQUENCE [LARGE SCALE GENOMIC DNA]</scope>
    <source>
        <tissue evidence="4">Leaf</tissue>
    </source>
</reference>
<evidence type="ECO:0000259" key="3">
    <source>
        <dbReference type="Pfam" id="PF25515"/>
    </source>
</evidence>